<dbReference type="GO" id="GO:0046872">
    <property type="term" value="F:metal ion binding"/>
    <property type="evidence" value="ECO:0007669"/>
    <property type="project" value="UniProtKB-KW"/>
</dbReference>
<reference evidence="8 9" key="1">
    <citation type="submission" date="2018-12" db="EMBL/GenBank/DDBJ databases">
        <title>Corynebacterium sanguinis sp. nov., a clinically-associated and environmental corynebacterium.</title>
        <authorList>
            <person name="Gonzales-Siles L."/>
            <person name="Jaen-Luchoro D."/>
            <person name="Cardew S."/>
            <person name="Inganas E."/>
            <person name="Ohlen M."/>
            <person name="Jensie-Markopolous S."/>
            <person name="Pinyeiro-Iglesias B."/>
            <person name="Molin K."/>
            <person name="Skovbjerg S."/>
            <person name="Svensson-Stadler L."/>
            <person name="Funke G."/>
            <person name="Moore E.R.B."/>
        </authorList>
    </citation>
    <scope>NUCLEOTIDE SEQUENCE [LARGE SCALE GENOMIC DNA]</scope>
    <source>
        <strain evidence="8 9">58734</strain>
    </source>
</reference>
<feature type="domain" description="PIN" evidence="5">
    <location>
        <begin position="7"/>
        <end position="114"/>
    </location>
</feature>
<accession>A0A6C1U105</accession>
<keyword evidence="3" id="KW-0378">Hydrolase</keyword>
<dbReference type="Proteomes" id="UP000580709">
    <property type="component" value="Unassembled WGS sequence"/>
</dbReference>
<keyword evidence="10" id="KW-1185">Reference proteome</keyword>
<evidence type="ECO:0000256" key="3">
    <source>
        <dbReference type="ARBA" id="ARBA00022801"/>
    </source>
</evidence>
<dbReference type="Pfam" id="PF13470">
    <property type="entry name" value="PIN_3"/>
    <property type="match status" value="1"/>
</dbReference>
<proteinExistence type="predicted"/>
<organism evidence="8 9">
    <name type="scientific">Corynebacterium sanguinis</name>
    <dbReference type="NCBI Taxonomy" id="2594913"/>
    <lineage>
        <taxon>Bacteria</taxon>
        <taxon>Bacillati</taxon>
        <taxon>Actinomycetota</taxon>
        <taxon>Actinomycetes</taxon>
        <taxon>Mycobacteriales</taxon>
        <taxon>Corynebacteriaceae</taxon>
        <taxon>Corynebacterium</taxon>
    </lineage>
</organism>
<dbReference type="GO" id="GO:0016787">
    <property type="term" value="F:hydrolase activity"/>
    <property type="evidence" value="ECO:0007669"/>
    <property type="project" value="UniProtKB-KW"/>
</dbReference>
<comment type="caution">
    <text evidence="8">The sequence shown here is derived from an EMBL/GenBank/DDBJ whole genome shotgun (WGS) entry which is preliminary data.</text>
</comment>
<dbReference type="InterPro" id="IPR002716">
    <property type="entry name" value="PIN_dom"/>
</dbReference>
<dbReference type="OrthoDB" id="113459at2"/>
<dbReference type="GeneID" id="74902382"/>
<dbReference type="Pfam" id="PF26343">
    <property type="entry name" value="VapC50_C"/>
    <property type="match status" value="1"/>
</dbReference>
<dbReference type="InterPro" id="IPR058652">
    <property type="entry name" value="VapC50_C"/>
</dbReference>
<evidence type="ECO:0000259" key="6">
    <source>
        <dbReference type="Pfam" id="PF26343"/>
    </source>
</evidence>
<feature type="domain" description="VapC50 C-terminal" evidence="6">
    <location>
        <begin position="131"/>
        <end position="185"/>
    </location>
</feature>
<evidence type="ECO:0000313" key="7">
    <source>
        <dbReference type="EMBL" id="MBA4504888.1"/>
    </source>
</evidence>
<keyword evidence="4" id="KW-0460">Magnesium</keyword>
<evidence type="ECO:0000259" key="5">
    <source>
        <dbReference type="Pfam" id="PF13470"/>
    </source>
</evidence>
<evidence type="ECO:0000256" key="4">
    <source>
        <dbReference type="ARBA" id="ARBA00022842"/>
    </source>
</evidence>
<reference evidence="7 10" key="2">
    <citation type="submission" date="2020-07" db="EMBL/GenBank/DDBJ databases">
        <authorList>
            <person name="Khare M."/>
        </authorList>
    </citation>
    <scope>NUCLEOTIDE SEQUENCE [LARGE SCALE GENOMIC DNA]</scope>
    <source>
        <strain evidence="7 10">P8776</strain>
    </source>
</reference>
<name>A0A6C1U105_9CORY</name>
<keyword evidence="2" id="KW-0479">Metal-binding</keyword>
<gene>
    <name evidence="8" type="ORF">EKI59_06060</name>
    <name evidence="7" type="ORF">H0H28_06020</name>
</gene>
<dbReference type="GO" id="GO:0004518">
    <property type="term" value="F:nuclease activity"/>
    <property type="evidence" value="ECO:0007669"/>
    <property type="project" value="UniProtKB-KW"/>
</dbReference>
<dbReference type="EMBL" id="JACEOR010000209">
    <property type="protein sequence ID" value="MBA4504888.1"/>
    <property type="molecule type" value="Genomic_DNA"/>
</dbReference>
<evidence type="ECO:0000313" key="10">
    <source>
        <dbReference type="Proteomes" id="UP000580709"/>
    </source>
</evidence>
<keyword evidence="1" id="KW-0540">Nuclease</keyword>
<evidence type="ECO:0000313" key="9">
    <source>
        <dbReference type="Proteomes" id="UP000336646"/>
    </source>
</evidence>
<sequence length="192" mass="21610">MARFSAVLDACAMVPISQADTLLRLAESGLYRPIWNSLILEETRRALEKVHPDMKETGAARRRVNVMNEVFVDACVRGWEPLVQAIDLPDENDRHVVAAAILGRADIIVTANVKDFPERELKRFQLSVQTPDEFLLNQLDLNASLVMDVLRGQAEDMINPPRTVEDIISSLEKAGAKNFATYARRQIWRASP</sequence>
<evidence type="ECO:0000256" key="1">
    <source>
        <dbReference type="ARBA" id="ARBA00022722"/>
    </source>
</evidence>
<evidence type="ECO:0000256" key="2">
    <source>
        <dbReference type="ARBA" id="ARBA00022723"/>
    </source>
</evidence>
<dbReference type="EMBL" id="RXIR01000010">
    <property type="protein sequence ID" value="TVS28694.1"/>
    <property type="molecule type" value="Genomic_DNA"/>
</dbReference>
<evidence type="ECO:0000313" key="8">
    <source>
        <dbReference type="EMBL" id="TVS28694.1"/>
    </source>
</evidence>
<dbReference type="Proteomes" id="UP000336646">
    <property type="component" value="Unassembled WGS sequence"/>
</dbReference>
<protein>
    <submittedName>
        <fullName evidence="8">PIN domain-containing protein</fullName>
    </submittedName>
</protein>
<dbReference type="AlphaFoldDB" id="A0A6C1U105"/>
<dbReference type="RefSeq" id="WP_144318171.1">
    <property type="nucleotide sequence ID" value="NZ_CP038157.1"/>
</dbReference>